<proteinExistence type="inferred from homology"/>
<comment type="subcellular location">
    <subcellularLocation>
        <location evidence="1">Secreted</location>
    </subcellularLocation>
</comment>
<dbReference type="EMBL" id="JBEUOH010000002">
    <property type="protein sequence ID" value="KAL0901729.1"/>
    <property type="molecule type" value="Genomic_DNA"/>
</dbReference>
<dbReference type="Gene3D" id="1.10.238.20">
    <property type="entry name" value="Pheromone/general odorant binding protein domain"/>
    <property type="match status" value="1"/>
</dbReference>
<dbReference type="CDD" id="cd23992">
    <property type="entry name" value="PBP_GOBP"/>
    <property type="match status" value="1"/>
</dbReference>
<dbReference type="Pfam" id="PF01395">
    <property type="entry name" value="PBP_GOBP"/>
    <property type="match status" value="1"/>
</dbReference>
<keyword evidence="3" id="KW-0964">Secreted</keyword>
<evidence type="ECO:0000256" key="2">
    <source>
        <dbReference type="ARBA" id="ARBA00008098"/>
    </source>
</evidence>
<dbReference type="Proteomes" id="UP001549921">
    <property type="component" value="Unassembled WGS sequence"/>
</dbReference>
<evidence type="ECO:0000313" key="9">
    <source>
        <dbReference type="Proteomes" id="UP001549921"/>
    </source>
</evidence>
<dbReference type="PANTHER" id="PTHR11857:SF43">
    <property type="entry name" value="GEO07291P1-RELATED"/>
    <property type="match status" value="1"/>
</dbReference>
<reference evidence="8 9" key="1">
    <citation type="submission" date="2024-06" db="EMBL/GenBank/DDBJ databases">
        <title>A chromosome-level genome assembly of beet webworm, Loxostege sticticalis.</title>
        <authorList>
            <person name="Zhang Y."/>
        </authorList>
    </citation>
    <scope>NUCLEOTIDE SEQUENCE [LARGE SCALE GENOMIC DNA]</scope>
    <source>
        <strain evidence="7">AQ026</strain>
        <strain evidence="6">AQ028</strain>
        <tissue evidence="6">Male pupae</tissue>
        <tissue evidence="7">Whole body</tissue>
    </source>
</reference>
<evidence type="ECO:0000256" key="4">
    <source>
        <dbReference type="ARBA" id="ARBA00022729"/>
    </source>
</evidence>
<feature type="signal peptide" evidence="5">
    <location>
        <begin position="1"/>
        <end position="18"/>
    </location>
</feature>
<gene>
    <name evidence="7" type="ORF">ABMA27_006908</name>
    <name evidence="6" type="ORF">ABMA28_007169</name>
</gene>
<dbReference type="Proteomes" id="UP001549920">
    <property type="component" value="Unassembled WGS sequence"/>
</dbReference>
<sequence>MLRVSIFLVTLCVGYLSAEKPVVYLVPEKIVQTLPQVMECIAETGVDFEVLNKLRTGVSADSKDPRIAKFAHCGMKKNGLAKKNGRPEIDKLMAFYPSSADKAAIRKVMEECDKEGKNPVDTSYKFAQCFEKNAPVKVMF</sequence>
<keyword evidence="8" id="KW-1185">Reference proteome</keyword>
<evidence type="ECO:0000256" key="3">
    <source>
        <dbReference type="ARBA" id="ARBA00022525"/>
    </source>
</evidence>
<name>A0ABD0TQ63_LOXSC</name>
<dbReference type="SMART" id="SM00708">
    <property type="entry name" value="PhBP"/>
    <property type="match status" value="1"/>
</dbReference>
<evidence type="ECO:0000256" key="1">
    <source>
        <dbReference type="ARBA" id="ARBA00004613"/>
    </source>
</evidence>
<feature type="chain" id="PRO_5044723062" evidence="5">
    <location>
        <begin position="19"/>
        <end position="140"/>
    </location>
</feature>
<protein>
    <submittedName>
        <fullName evidence="6">Uncharacterized protein</fullName>
    </submittedName>
</protein>
<accession>A0ABD0TQ63</accession>
<dbReference type="EMBL" id="JBEDNZ010000002">
    <property type="protein sequence ID" value="KAL0851350.1"/>
    <property type="molecule type" value="Genomic_DNA"/>
</dbReference>
<evidence type="ECO:0000313" key="7">
    <source>
        <dbReference type="EMBL" id="KAL0901729.1"/>
    </source>
</evidence>
<evidence type="ECO:0000256" key="5">
    <source>
        <dbReference type="SAM" id="SignalP"/>
    </source>
</evidence>
<evidence type="ECO:0000313" key="6">
    <source>
        <dbReference type="EMBL" id="KAL0851350.1"/>
    </source>
</evidence>
<dbReference type="InterPro" id="IPR036728">
    <property type="entry name" value="PBP_GOBP_sf"/>
</dbReference>
<dbReference type="PANTHER" id="PTHR11857">
    <property type="entry name" value="ODORANT BINDING PROTEIN-RELATED"/>
    <property type="match status" value="1"/>
</dbReference>
<dbReference type="SUPFAM" id="SSF47565">
    <property type="entry name" value="Insect pheromone/odorant-binding proteins"/>
    <property type="match status" value="1"/>
</dbReference>
<keyword evidence="4 5" id="KW-0732">Signal</keyword>
<comment type="similarity">
    <text evidence="2">Belongs to the PBP/GOBP family.</text>
</comment>
<dbReference type="GO" id="GO:0005576">
    <property type="term" value="C:extracellular region"/>
    <property type="evidence" value="ECO:0007669"/>
    <property type="project" value="UniProtKB-SubCell"/>
</dbReference>
<dbReference type="InterPro" id="IPR006170">
    <property type="entry name" value="PBP/GOBP"/>
</dbReference>
<dbReference type="AlphaFoldDB" id="A0ABD0TQ63"/>
<comment type="caution">
    <text evidence="6">The sequence shown here is derived from an EMBL/GenBank/DDBJ whole genome shotgun (WGS) entry which is preliminary data.</text>
</comment>
<evidence type="ECO:0000313" key="8">
    <source>
        <dbReference type="Proteomes" id="UP001549920"/>
    </source>
</evidence>
<organism evidence="6 9">
    <name type="scientific">Loxostege sticticalis</name>
    <name type="common">Beet webworm moth</name>
    <dbReference type="NCBI Taxonomy" id="481309"/>
    <lineage>
        <taxon>Eukaryota</taxon>
        <taxon>Metazoa</taxon>
        <taxon>Ecdysozoa</taxon>
        <taxon>Arthropoda</taxon>
        <taxon>Hexapoda</taxon>
        <taxon>Insecta</taxon>
        <taxon>Pterygota</taxon>
        <taxon>Neoptera</taxon>
        <taxon>Endopterygota</taxon>
        <taxon>Lepidoptera</taxon>
        <taxon>Glossata</taxon>
        <taxon>Ditrysia</taxon>
        <taxon>Pyraloidea</taxon>
        <taxon>Crambidae</taxon>
        <taxon>Pyraustinae</taxon>
        <taxon>Loxostege</taxon>
    </lineage>
</organism>